<keyword evidence="1" id="KW-0812">Transmembrane</keyword>
<name>A0A0R3RFH9_9BILA</name>
<dbReference type="WBParaSite" id="EEL_0000011701-mRNA-1">
    <property type="protein sequence ID" value="EEL_0000011701-mRNA-1"/>
    <property type="gene ID" value="EEL_0000011701"/>
</dbReference>
<feature type="transmembrane region" description="Helical" evidence="1">
    <location>
        <begin position="46"/>
        <end position="64"/>
    </location>
</feature>
<sequence length="337" mass="38164">MDLNHPVDDEFPTWLHLVVSVHAVLALSLCVFTVLGYVANTISMTLVVLFIFQTLTAILGLTAIDQNRRDYRALYITVNAITTVSAIMWSIFLLSNLKTRPLCVPIIFLIIALFSLTATILLIFCADKRVPECLGKVICLNLFPFVKLLRDANRKSKMADLKIKLSCKEVISFFGRENSFNDAQLTGTKEVNSAQLTETKEVNSNESLNGSIRSVAPHEQQRDNSELKTGVMTNMPKGHGKQLERKAMLVRRVHLNFNEQNPCCFQFGFIILLHIGRCLVIGSNWRLFYSVPILNACNVALCSTGRIAHNRLRRRLFIKKCRNKYRPFLISTRISSD</sequence>
<feature type="transmembrane region" description="Helical" evidence="1">
    <location>
        <begin position="76"/>
        <end position="95"/>
    </location>
</feature>
<keyword evidence="1" id="KW-1133">Transmembrane helix</keyword>
<organism evidence="2 3">
    <name type="scientific">Elaeophora elaphi</name>
    <dbReference type="NCBI Taxonomy" id="1147741"/>
    <lineage>
        <taxon>Eukaryota</taxon>
        <taxon>Metazoa</taxon>
        <taxon>Ecdysozoa</taxon>
        <taxon>Nematoda</taxon>
        <taxon>Chromadorea</taxon>
        <taxon>Rhabditida</taxon>
        <taxon>Spirurina</taxon>
        <taxon>Spiruromorpha</taxon>
        <taxon>Filarioidea</taxon>
        <taxon>Onchocercidae</taxon>
        <taxon>Elaeophora</taxon>
    </lineage>
</organism>
<evidence type="ECO:0000313" key="2">
    <source>
        <dbReference type="Proteomes" id="UP000050640"/>
    </source>
</evidence>
<reference evidence="3" key="1">
    <citation type="submission" date="2017-02" db="UniProtKB">
        <authorList>
            <consortium name="WormBaseParasite"/>
        </authorList>
    </citation>
    <scope>IDENTIFICATION</scope>
</reference>
<feature type="transmembrane region" description="Helical" evidence="1">
    <location>
        <begin position="102"/>
        <end position="124"/>
    </location>
</feature>
<evidence type="ECO:0000313" key="3">
    <source>
        <dbReference type="WBParaSite" id="EEL_0000011701-mRNA-1"/>
    </source>
</evidence>
<dbReference type="Proteomes" id="UP000050640">
    <property type="component" value="Unplaced"/>
</dbReference>
<evidence type="ECO:0000256" key="1">
    <source>
        <dbReference type="SAM" id="Phobius"/>
    </source>
</evidence>
<feature type="transmembrane region" description="Helical" evidence="1">
    <location>
        <begin position="14"/>
        <end position="39"/>
    </location>
</feature>
<keyword evidence="1" id="KW-0472">Membrane</keyword>
<proteinExistence type="predicted"/>
<keyword evidence="2" id="KW-1185">Reference proteome</keyword>
<dbReference type="STRING" id="1147741.A0A0R3RFH9"/>
<accession>A0A0R3RFH9</accession>
<dbReference type="AlphaFoldDB" id="A0A0R3RFH9"/>
<protein>
    <submittedName>
        <fullName evidence="3">G_PROTEIN_RECEP_F2_4 domain-containing protein</fullName>
    </submittedName>
</protein>